<proteinExistence type="predicted"/>
<dbReference type="AlphaFoldDB" id="A0A263BUY6"/>
<evidence type="ECO:0000313" key="2">
    <source>
        <dbReference type="Proteomes" id="UP000217083"/>
    </source>
</evidence>
<keyword evidence="2" id="KW-1185">Reference proteome</keyword>
<gene>
    <name evidence="1" type="ORF">CIB95_04095</name>
</gene>
<name>A0A263BUY6_9BACI</name>
<comment type="caution">
    <text evidence="1">The sequence shown here is derived from an EMBL/GenBank/DDBJ whole genome shotgun (WGS) entry which is preliminary data.</text>
</comment>
<sequence length="131" mass="15214">MKIKLSVVLILLGAFFLITGCSDSVSSFEEGFFTDTKGSYSFVLIANEGELAKVEEKWTNITSNQIKRLKNENPNNDYRIVVHDLSFKEIQKILKRHGMENKKYTVLVYELDNVIFKSTSIEEYERFVNEF</sequence>
<evidence type="ECO:0000313" key="1">
    <source>
        <dbReference type="EMBL" id="OZM57561.1"/>
    </source>
</evidence>
<protein>
    <submittedName>
        <fullName evidence="1">Uncharacterized protein</fullName>
    </submittedName>
</protein>
<reference evidence="2" key="1">
    <citation type="submission" date="2017-08" db="EMBL/GenBank/DDBJ databases">
        <authorList>
            <person name="Huang Z."/>
        </authorList>
    </citation>
    <scope>NUCLEOTIDE SEQUENCE [LARGE SCALE GENOMIC DNA]</scope>
    <source>
        <strain evidence="2">SA5d-4</strain>
    </source>
</reference>
<organism evidence="1 2">
    <name type="scientific">Lottiidibacillus patelloidae</name>
    <dbReference type="NCBI Taxonomy" id="2670334"/>
    <lineage>
        <taxon>Bacteria</taxon>
        <taxon>Bacillati</taxon>
        <taxon>Bacillota</taxon>
        <taxon>Bacilli</taxon>
        <taxon>Bacillales</taxon>
        <taxon>Bacillaceae</taxon>
        <taxon>Lottiidibacillus</taxon>
    </lineage>
</organism>
<accession>A0A263BUY6</accession>
<dbReference type="RefSeq" id="WP_094922287.1">
    <property type="nucleotide sequence ID" value="NZ_NPIA01000002.1"/>
</dbReference>
<reference evidence="1 2" key="2">
    <citation type="submission" date="2017-09" db="EMBL/GenBank/DDBJ databases">
        <title>Bacillus patelloidae sp. nov., isolated from the intestinal tract of a marine limpet.</title>
        <authorList>
            <person name="Liu R."/>
            <person name="Dong C."/>
            <person name="Shao Z."/>
        </authorList>
    </citation>
    <scope>NUCLEOTIDE SEQUENCE [LARGE SCALE GENOMIC DNA]</scope>
    <source>
        <strain evidence="1 2">SA5d-4</strain>
    </source>
</reference>
<dbReference type="Proteomes" id="UP000217083">
    <property type="component" value="Unassembled WGS sequence"/>
</dbReference>
<dbReference type="PROSITE" id="PS51257">
    <property type="entry name" value="PROKAR_LIPOPROTEIN"/>
    <property type="match status" value="1"/>
</dbReference>
<dbReference type="EMBL" id="NPIA01000002">
    <property type="protein sequence ID" value="OZM57561.1"/>
    <property type="molecule type" value="Genomic_DNA"/>
</dbReference>